<evidence type="ECO:0000313" key="3">
    <source>
        <dbReference type="Proteomes" id="UP000676079"/>
    </source>
</evidence>
<dbReference type="Proteomes" id="UP000676079">
    <property type="component" value="Chromosome"/>
</dbReference>
<evidence type="ECO:0000256" key="1">
    <source>
        <dbReference type="SAM" id="MobiDB-lite"/>
    </source>
</evidence>
<name>A0ABX8BLN9_9ACTN</name>
<organism evidence="2 3">
    <name type="scientific">Nocardiopsis changdeensis</name>
    <dbReference type="NCBI Taxonomy" id="2831969"/>
    <lineage>
        <taxon>Bacteria</taxon>
        <taxon>Bacillati</taxon>
        <taxon>Actinomycetota</taxon>
        <taxon>Actinomycetes</taxon>
        <taxon>Streptosporangiales</taxon>
        <taxon>Nocardiopsidaceae</taxon>
        <taxon>Nocardiopsis</taxon>
    </lineage>
</organism>
<feature type="region of interest" description="Disordered" evidence="1">
    <location>
        <begin position="71"/>
        <end position="107"/>
    </location>
</feature>
<gene>
    <name evidence="2" type="ORF">KGD84_00675</name>
</gene>
<reference evidence="2 3" key="1">
    <citation type="submission" date="2021-05" db="EMBL/GenBank/DDBJ databases">
        <title>Direct Submission.</title>
        <authorList>
            <person name="Li K."/>
            <person name="Gao J."/>
        </authorList>
    </citation>
    <scope>NUCLEOTIDE SEQUENCE [LARGE SCALE GENOMIC DNA]</scope>
    <source>
        <strain evidence="2 3">Mg02</strain>
    </source>
</reference>
<sequence>MSTRWICGAERLTPSSTLRRCVLDPHHAGHHQDEGGETWVPPEVVLKRLRAAYGQTHRIAWTGRMWIATNRDPDAPWRSEVEPTPEQLETRLRDRQGVAPETTPPAP</sequence>
<accession>A0ABX8BLN9</accession>
<dbReference type="RefSeq" id="WP_220564170.1">
    <property type="nucleotide sequence ID" value="NZ_CP074133.1"/>
</dbReference>
<dbReference type="EMBL" id="CP074133">
    <property type="protein sequence ID" value="QUX22959.1"/>
    <property type="molecule type" value="Genomic_DNA"/>
</dbReference>
<keyword evidence="3" id="KW-1185">Reference proteome</keyword>
<proteinExistence type="predicted"/>
<protein>
    <submittedName>
        <fullName evidence="2">Uncharacterized protein</fullName>
    </submittedName>
</protein>
<evidence type="ECO:0000313" key="2">
    <source>
        <dbReference type="EMBL" id="QUX22959.1"/>
    </source>
</evidence>
<feature type="compositionally biased region" description="Basic and acidic residues" evidence="1">
    <location>
        <begin position="71"/>
        <end position="81"/>
    </location>
</feature>